<dbReference type="PATRIC" id="fig|69370.6.peg.4030"/>
<evidence type="ECO:0000256" key="1">
    <source>
        <dbReference type="SAM" id="MobiDB-lite"/>
    </source>
</evidence>
<dbReference type="Proteomes" id="UP000034098">
    <property type="component" value="Unassembled WGS sequence"/>
</dbReference>
<evidence type="ECO:0000313" key="2">
    <source>
        <dbReference type="EMBL" id="KJL39763.1"/>
    </source>
</evidence>
<evidence type="ECO:0008006" key="4">
    <source>
        <dbReference type="Google" id="ProtNLM"/>
    </source>
</evidence>
<dbReference type="RefSeq" id="WP_245619669.1">
    <property type="nucleotide sequence ID" value="NZ_JYJA01000041.1"/>
</dbReference>
<proteinExistence type="predicted"/>
<sequence length="76" mass="8316">MMTSGSDKYWYNLKTGEVEKGFESPAPDRAGPFDTPEEAASAPEVIKERSRAWAAEEAREDSWSSDTVSGEGGEDQ</sequence>
<gene>
    <name evidence="2" type="ORF">RS82_03968</name>
</gene>
<feature type="region of interest" description="Disordered" evidence="1">
    <location>
        <begin position="20"/>
        <end position="76"/>
    </location>
</feature>
<organism evidence="2 3">
    <name type="scientific">Microbacterium trichothecenolyticum</name>
    <name type="common">Aureobacterium trichothecenolyticum</name>
    <dbReference type="NCBI Taxonomy" id="69370"/>
    <lineage>
        <taxon>Bacteria</taxon>
        <taxon>Bacillati</taxon>
        <taxon>Actinomycetota</taxon>
        <taxon>Actinomycetes</taxon>
        <taxon>Micrococcales</taxon>
        <taxon>Microbacteriaceae</taxon>
        <taxon>Microbacterium</taxon>
    </lineage>
</organism>
<accession>A0A0M2H6T1</accession>
<dbReference type="EMBL" id="JYJA01000041">
    <property type="protein sequence ID" value="KJL39763.1"/>
    <property type="molecule type" value="Genomic_DNA"/>
</dbReference>
<keyword evidence="3" id="KW-1185">Reference proteome</keyword>
<name>A0A0M2H6T1_MICTR</name>
<feature type="compositionally biased region" description="Basic and acidic residues" evidence="1">
    <location>
        <begin position="45"/>
        <end position="62"/>
    </location>
</feature>
<reference evidence="2 3" key="1">
    <citation type="submission" date="2015-02" db="EMBL/GenBank/DDBJ databases">
        <title>Draft genome sequences of ten Microbacterium spp. with emphasis on heavy metal contaminated environments.</title>
        <authorList>
            <person name="Corretto E."/>
        </authorList>
    </citation>
    <scope>NUCLEOTIDE SEQUENCE [LARGE SCALE GENOMIC DNA]</scope>
    <source>
        <strain evidence="2 3">DSM 8608</strain>
    </source>
</reference>
<comment type="caution">
    <text evidence="2">The sequence shown here is derived from an EMBL/GenBank/DDBJ whole genome shotgun (WGS) entry which is preliminary data.</text>
</comment>
<protein>
    <recommendedName>
        <fullName evidence="4">SPOR domain-containing protein</fullName>
    </recommendedName>
</protein>
<dbReference type="AlphaFoldDB" id="A0A0M2H6T1"/>
<evidence type="ECO:0000313" key="3">
    <source>
        <dbReference type="Proteomes" id="UP000034098"/>
    </source>
</evidence>